<feature type="compositionally biased region" description="Basic and acidic residues" evidence="1">
    <location>
        <begin position="31"/>
        <end position="41"/>
    </location>
</feature>
<feature type="region of interest" description="Disordered" evidence="1">
    <location>
        <begin position="1"/>
        <end position="100"/>
    </location>
</feature>
<dbReference type="OrthoDB" id="5377226at2759"/>
<name>A0A8K0NH84_9HYPO</name>
<evidence type="ECO:0000313" key="2">
    <source>
        <dbReference type="EMBL" id="KAG5926892.1"/>
    </source>
</evidence>
<proteinExistence type="predicted"/>
<accession>A0A8K0NH84</accession>
<feature type="compositionally biased region" description="Pro residues" evidence="1">
    <location>
        <begin position="43"/>
        <end position="56"/>
    </location>
</feature>
<sequence length="232" mass="25935">MPFVTTDDDIPTHKRRRDSDNANHHTSSVRRPHEPDNHQENPPRNPPQELLPPSRGPPRCKRARIPHDDVHVLDRPPTPPPHRRRASQLKTPPRSPPRSTAVLAPCYICHRRPTKTSDLDSFAPCEGCGQRACFVCVRQCHGWHVDEGASVLSEQEVLSRSFHVPDADADARGARHPEEPRPERQRHADDARHSRGWAASGHRSVVCSRCCVERGLRGDVICLGCLSGMPGA</sequence>
<evidence type="ECO:0000313" key="3">
    <source>
        <dbReference type="Proteomes" id="UP000811619"/>
    </source>
</evidence>
<protein>
    <submittedName>
        <fullName evidence="2">Uncharacterized protein</fullName>
    </submittedName>
</protein>
<dbReference type="AlphaFoldDB" id="A0A8K0NH84"/>
<dbReference type="Proteomes" id="UP000811619">
    <property type="component" value="Unassembled WGS sequence"/>
</dbReference>
<keyword evidence="3" id="KW-1185">Reference proteome</keyword>
<feature type="compositionally biased region" description="Basic and acidic residues" evidence="1">
    <location>
        <begin position="165"/>
        <end position="193"/>
    </location>
</feature>
<dbReference type="EMBL" id="SRPY01000226">
    <property type="protein sequence ID" value="KAG5926892.1"/>
    <property type="molecule type" value="Genomic_DNA"/>
</dbReference>
<reference evidence="2" key="1">
    <citation type="journal article" date="2020" name="bioRxiv">
        <title>Whole genome comparisons of ergot fungi reveals the divergence and evolution of species within the genus Claviceps are the result of varying mechanisms driving genome evolution and host range expansion.</title>
        <authorList>
            <person name="Wyka S.A."/>
            <person name="Mondo S.J."/>
            <person name="Liu M."/>
            <person name="Dettman J."/>
            <person name="Nalam V."/>
            <person name="Broders K.D."/>
        </authorList>
    </citation>
    <scope>NUCLEOTIDE SEQUENCE</scope>
    <source>
        <strain evidence="2">CCC 489</strain>
    </source>
</reference>
<evidence type="ECO:0000256" key="1">
    <source>
        <dbReference type="SAM" id="MobiDB-lite"/>
    </source>
</evidence>
<feature type="compositionally biased region" description="Basic and acidic residues" evidence="1">
    <location>
        <begin position="65"/>
        <end position="74"/>
    </location>
</feature>
<comment type="caution">
    <text evidence="2">The sequence shown here is derived from an EMBL/GenBank/DDBJ whole genome shotgun (WGS) entry which is preliminary data.</text>
</comment>
<feature type="region of interest" description="Disordered" evidence="1">
    <location>
        <begin position="165"/>
        <end position="195"/>
    </location>
</feature>
<organism evidence="2 3">
    <name type="scientific">Claviceps africana</name>
    <dbReference type="NCBI Taxonomy" id="83212"/>
    <lineage>
        <taxon>Eukaryota</taxon>
        <taxon>Fungi</taxon>
        <taxon>Dikarya</taxon>
        <taxon>Ascomycota</taxon>
        <taxon>Pezizomycotina</taxon>
        <taxon>Sordariomycetes</taxon>
        <taxon>Hypocreomycetidae</taxon>
        <taxon>Hypocreales</taxon>
        <taxon>Clavicipitaceae</taxon>
        <taxon>Claviceps</taxon>
    </lineage>
</organism>
<gene>
    <name evidence="2" type="ORF">E4U42_002832</name>
</gene>